<comment type="caution">
    <text evidence="1">The sequence shown here is derived from an EMBL/GenBank/DDBJ whole genome shotgun (WGS) entry which is preliminary data.</text>
</comment>
<dbReference type="OrthoDB" id="10426447at2759"/>
<evidence type="ECO:0000313" key="1">
    <source>
        <dbReference type="EMBL" id="KAG7323586.1"/>
    </source>
</evidence>
<keyword evidence="2" id="KW-1185">Reference proteome</keyword>
<accession>A0A9D3SGL3</accession>
<name>A0A9D3SGL3_9TELE</name>
<proteinExistence type="predicted"/>
<protein>
    <submittedName>
        <fullName evidence="1">Uncharacterized protein</fullName>
    </submittedName>
</protein>
<organism evidence="1 2">
    <name type="scientific">Hemibagrus wyckioides</name>
    <dbReference type="NCBI Taxonomy" id="337641"/>
    <lineage>
        <taxon>Eukaryota</taxon>
        <taxon>Metazoa</taxon>
        <taxon>Chordata</taxon>
        <taxon>Craniata</taxon>
        <taxon>Vertebrata</taxon>
        <taxon>Euteleostomi</taxon>
        <taxon>Actinopterygii</taxon>
        <taxon>Neopterygii</taxon>
        <taxon>Teleostei</taxon>
        <taxon>Ostariophysi</taxon>
        <taxon>Siluriformes</taxon>
        <taxon>Bagridae</taxon>
        <taxon>Hemibagrus</taxon>
    </lineage>
</organism>
<sequence>MRGVQWAPAPSLPCLRSQAVSRAPAYGGQTEGTALRYGPPAAVTLTGCSAESAPSELDMRYAGRVNQLTAAVPQKTLPFAMVGYSSPAQQENEVAMSTARPSRSLGYGRKCTLLASYAQMLSMRFWSSGRLH</sequence>
<dbReference type="AlphaFoldDB" id="A0A9D3SGL3"/>
<gene>
    <name evidence="1" type="ORF">KOW79_013288</name>
</gene>
<evidence type="ECO:0000313" key="2">
    <source>
        <dbReference type="Proteomes" id="UP000824219"/>
    </source>
</evidence>
<reference evidence="1 2" key="1">
    <citation type="submission" date="2021-06" db="EMBL/GenBank/DDBJ databases">
        <title>Chromosome-level genome assembly of the red-tail catfish (Hemibagrus wyckioides).</title>
        <authorList>
            <person name="Shao F."/>
        </authorList>
    </citation>
    <scope>NUCLEOTIDE SEQUENCE [LARGE SCALE GENOMIC DNA]</scope>
    <source>
        <strain evidence="1">EC202008001</strain>
        <tissue evidence="1">Blood</tissue>
    </source>
</reference>
<dbReference type="EMBL" id="JAHKSW010000015">
    <property type="protein sequence ID" value="KAG7323586.1"/>
    <property type="molecule type" value="Genomic_DNA"/>
</dbReference>
<dbReference type="Proteomes" id="UP000824219">
    <property type="component" value="Linkage Group LG15"/>
</dbReference>